<dbReference type="PANTHER" id="PTHR32071">
    <property type="entry name" value="TRANSCRIPTIONAL REGULATORY PROTEIN"/>
    <property type="match status" value="1"/>
</dbReference>
<dbReference type="InterPro" id="IPR025944">
    <property type="entry name" value="Sigma_54_int_dom_CS"/>
</dbReference>
<evidence type="ECO:0000259" key="7">
    <source>
        <dbReference type="PROSITE" id="PS50112"/>
    </source>
</evidence>
<dbReference type="PROSITE" id="PS50112">
    <property type="entry name" value="PAS"/>
    <property type="match status" value="1"/>
</dbReference>
<dbReference type="RefSeq" id="WP_237383798.1">
    <property type="nucleotide sequence ID" value="NZ_CP071793.1"/>
</dbReference>
<dbReference type="CDD" id="cd00009">
    <property type="entry name" value="AAA"/>
    <property type="match status" value="1"/>
</dbReference>
<dbReference type="InterPro" id="IPR025662">
    <property type="entry name" value="Sigma_54_int_dom_ATP-bd_1"/>
</dbReference>
<dbReference type="InterPro" id="IPR002197">
    <property type="entry name" value="HTH_Fis"/>
</dbReference>
<dbReference type="GO" id="GO:0005524">
    <property type="term" value="F:ATP binding"/>
    <property type="evidence" value="ECO:0007669"/>
    <property type="project" value="UniProtKB-KW"/>
</dbReference>
<dbReference type="EMBL" id="CP071793">
    <property type="protein sequence ID" value="QTD53696.1"/>
    <property type="molecule type" value="Genomic_DNA"/>
</dbReference>
<dbReference type="InterPro" id="IPR027417">
    <property type="entry name" value="P-loop_NTPase"/>
</dbReference>
<dbReference type="SUPFAM" id="SSF46689">
    <property type="entry name" value="Homeodomain-like"/>
    <property type="match status" value="1"/>
</dbReference>
<keyword evidence="3" id="KW-0805">Transcription regulation</keyword>
<feature type="region of interest" description="Disordered" evidence="5">
    <location>
        <begin position="405"/>
        <end position="428"/>
    </location>
</feature>
<dbReference type="AlphaFoldDB" id="A0A8A4TUQ2"/>
<dbReference type="CDD" id="cd00130">
    <property type="entry name" value="PAS"/>
    <property type="match status" value="1"/>
</dbReference>
<feature type="domain" description="PAS" evidence="7">
    <location>
        <begin position="29"/>
        <end position="61"/>
    </location>
</feature>
<dbReference type="GO" id="GO:0043565">
    <property type="term" value="F:sequence-specific DNA binding"/>
    <property type="evidence" value="ECO:0007669"/>
    <property type="project" value="InterPro"/>
</dbReference>
<gene>
    <name evidence="8" type="ORF">J3U87_14680</name>
</gene>
<dbReference type="Pfam" id="PF13426">
    <property type="entry name" value="PAS_9"/>
    <property type="match status" value="1"/>
</dbReference>
<dbReference type="PROSITE" id="PS00675">
    <property type="entry name" value="SIGMA54_INTERACT_1"/>
    <property type="match status" value="1"/>
</dbReference>
<organism evidence="8 9">
    <name type="scientific">Sulfidibacter corallicola</name>
    <dbReference type="NCBI Taxonomy" id="2818388"/>
    <lineage>
        <taxon>Bacteria</taxon>
        <taxon>Pseudomonadati</taxon>
        <taxon>Acidobacteriota</taxon>
        <taxon>Holophagae</taxon>
        <taxon>Acanthopleuribacterales</taxon>
        <taxon>Acanthopleuribacteraceae</taxon>
        <taxon>Sulfidibacter</taxon>
    </lineage>
</organism>
<dbReference type="Gene3D" id="1.10.10.60">
    <property type="entry name" value="Homeodomain-like"/>
    <property type="match status" value="1"/>
</dbReference>
<evidence type="ECO:0000256" key="3">
    <source>
        <dbReference type="ARBA" id="ARBA00023015"/>
    </source>
</evidence>
<protein>
    <submittedName>
        <fullName evidence="8">Sigma 54-interacting transcriptional regulator</fullName>
    </submittedName>
</protein>
<dbReference type="Gene3D" id="3.30.450.20">
    <property type="entry name" value="PAS domain"/>
    <property type="match status" value="1"/>
</dbReference>
<sequence>MTRKVTSRSVVETQSPDYLETFARLDPESAYFAVNGNQIITFWSDGAETLLGYGAEEVLGKHCSQAIRCVTCSKGCGLKEYTNVSKLNLSHYRKDGSEILVQKSASAFFGNEQGFQGGIEVLKPLERPEPPLERSRSLVDFHGILTADAQFLNMLTGLRHVAHTGVNVLIRGESGTGKELVAKALHAMSPRARRAFVPINCGTLSREFLQSELFGHRRGAFTGAISDKKGLLAEADHGTLFLDEVAELPFEVQAMLLRVVQDQRYRSLGDSRDRSTDVRFISATHVSLRQAVKEKRFREDLMFRLRVVPLFLPPLRDRKIDIPLLWQHFLLKSCQRHGLPQPSSPPDLIRLLTTYPWPGNVRELINVAEMIAITCPGKVVTPQHLPPEFRESPAAPAATDQAFLPEPSSVARPEPCPPPIESWMPRSPDRPAIEAALRACEGNTSQAAKMLGISRATLWRKRKKWGLV</sequence>
<dbReference type="GO" id="GO:0006355">
    <property type="term" value="P:regulation of DNA-templated transcription"/>
    <property type="evidence" value="ECO:0007669"/>
    <property type="project" value="InterPro"/>
</dbReference>
<keyword evidence="4" id="KW-0804">Transcription</keyword>
<dbReference type="SMART" id="SM00382">
    <property type="entry name" value="AAA"/>
    <property type="match status" value="1"/>
</dbReference>
<dbReference type="KEGG" id="scor:J3U87_14680"/>
<reference evidence="8" key="1">
    <citation type="submission" date="2021-03" db="EMBL/GenBank/DDBJ databases">
        <title>Acanthopleuribacteraceae sp. M133.</title>
        <authorList>
            <person name="Wang G."/>
        </authorList>
    </citation>
    <scope>NUCLEOTIDE SEQUENCE</scope>
    <source>
        <strain evidence="8">M133</strain>
    </source>
</reference>
<feature type="domain" description="Sigma-54 factor interaction" evidence="6">
    <location>
        <begin position="144"/>
        <end position="373"/>
    </location>
</feature>
<dbReference type="InterPro" id="IPR035965">
    <property type="entry name" value="PAS-like_dom_sf"/>
</dbReference>
<evidence type="ECO:0000259" key="6">
    <source>
        <dbReference type="PROSITE" id="PS50045"/>
    </source>
</evidence>
<dbReference type="FunFam" id="3.40.50.300:FF:000006">
    <property type="entry name" value="DNA-binding transcriptional regulator NtrC"/>
    <property type="match status" value="1"/>
</dbReference>
<evidence type="ECO:0000313" key="8">
    <source>
        <dbReference type="EMBL" id="QTD53696.1"/>
    </source>
</evidence>
<dbReference type="InterPro" id="IPR002078">
    <property type="entry name" value="Sigma_54_int"/>
</dbReference>
<evidence type="ECO:0000256" key="2">
    <source>
        <dbReference type="ARBA" id="ARBA00022840"/>
    </source>
</evidence>
<dbReference type="Pfam" id="PF00158">
    <property type="entry name" value="Sigma54_activat"/>
    <property type="match status" value="1"/>
</dbReference>
<evidence type="ECO:0000256" key="1">
    <source>
        <dbReference type="ARBA" id="ARBA00022741"/>
    </source>
</evidence>
<dbReference type="PRINTS" id="PR01590">
    <property type="entry name" value="HTHFIS"/>
</dbReference>
<dbReference type="Proteomes" id="UP000663929">
    <property type="component" value="Chromosome"/>
</dbReference>
<dbReference type="PROSITE" id="PS50045">
    <property type="entry name" value="SIGMA54_INTERACT_4"/>
    <property type="match status" value="1"/>
</dbReference>
<dbReference type="SUPFAM" id="SSF55785">
    <property type="entry name" value="PYP-like sensor domain (PAS domain)"/>
    <property type="match status" value="1"/>
</dbReference>
<evidence type="ECO:0000256" key="5">
    <source>
        <dbReference type="SAM" id="MobiDB-lite"/>
    </source>
</evidence>
<dbReference type="PROSITE" id="PS00688">
    <property type="entry name" value="SIGMA54_INTERACT_3"/>
    <property type="match status" value="1"/>
</dbReference>
<dbReference type="Pfam" id="PF02954">
    <property type="entry name" value="HTH_8"/>
    <property type="match status" value="1"/>
</dbReference>
<keyword evidence="2" id="KW-0067">ATP-binding</keyword>
<evidence type="ECO:0000256" key="4">
    <source>
        <dbReference type="ARBA" id="ARBA00023163"/>
    </source>
</evidence>
<keyword evidence="1" id="KW-0547">Nucleotide-binding</keyword>
<dbReference type="Gene3D" id="3.40.50.300">
    <property type="entry name" value="P-loop containing nucleotide triphosphate hydrolases"/>
    <property type="match status" value="1"/>
</dbReference>
<accession>A0A8A4TUQ2</accession>
<name>A0A8A4TUQ2_SULCO</name>
<dbReference type="InterPro" id="IPR009057">
    <property type="entry name" value="Homeodomain-like_sf"/>
</dbReference>
<dbReference type="InterPro" id="IPR000014">
    <property type="entry name" value="PAS"/>
</dbReference>
<dbReference type="SUPFAM" id="SSF52540">
    <property type="entry name" value="P-loop containing nucleoside triphosphate hydrolases"/>
    <property type="match status" value="1"/>
</dbReference>
<dbReference type="InterPro" id="IPR003593">
    <property type="entry name" value="AAA+_ATPase"/>
</dbReference>
<dbReference type="InterPro" id="IPR058031">
    <property type="entry name" value="AAA_lid_NorR"/>
</dbReference>
<proteinExistence type="predicted"/>
<dbReference type="NCBIfam" id="TIGR00229">
    <property type="entry name" value="sensory_box"/>
    <property type="match status" value="1"/>
</dbReference>
<evidence type="ECO:0000313" key="9">
    <source>
        <dbReference type="Proteomes" id="UP000663929"/>
    </source>
</evidence>
<dbReference type="Gene3D" id="1.10.8.60">
    <property type="match status" value="1"/>
</dbReference>
<keyword evidence="9" id="KW-1185">Reference proteome</keyword>
<dbReference type="Pfam" id="PF25601">
    <property type="entry name" value="AAA_lid_14"/>
    <property type="match status" value="1"/>
</dbReference>